<accession>A0A4Y5YU28</accession>
<protein>
    <recommendedName>
        <fullName evidence="3">WXG100 family type VII secretion target</fullName>
    </recommendedName>
</protein>
<dbReference type="AlphaFoldDB" id="A0A4Y5YU28"/>
<evidence type="ECO:0000313" key="2">
    <source>
        <dbReference type="Proteomes" id="UP000316125"/>
    </source>
</evidence>
<dbReference type="EMBL" id="CP041040">
    <property type="protein sequence ID" value="QDE36380.1"/>
    <property type="molecule type" value="Genomic_DNA"/>
</dbReference>
<dbReference type="OrthoDB" id="3238340at2"/>
<evidence type="ECO:0000313" key="1">
    <source>
        <dbReference type="EMBL" id="QDE36380.1"/>
    </source>
</evidence>
<dbReference type="RefSeq" id="WP_140038502.1">
    <property type="nucleotide sequence ID" value="NZ_CP041040.1"/>
</dbReference>
<proteinExistence type="predicted"/>
<dbReference type="Proteomes" id="UP000316125">
    <property type="component" value="Chromosome"/>
</dbReference>
<name>A0A4Y5YU28_9MICO</name>
<organism evidence="1 2">
    <name type="scientific">Microbacterium foliorum</name>
    <dbReference type="NCBI Taxonomy" id="104336"/>
    <lineage>
        <taxon>Bacteria</taxon>
        <taxon>Bacillati</taxon>
        <taxon>Actinomycetota</taxon>
        <taxon>Actinomycetes</taxon>
        <taxon>Micrococcales</taxon>
        <taxon>Microbacteriaceae</taxon>
        <taxon>Microbacterium</taxon>
    </lineage>
</organism>
<gene>
    <name evidence="1" type="ORF">FIV50_17280</name>
</gene>
<sequence length="401" mass="42155">MQVDYGQMALASQVLRRQQETHTRAIADYIQRYGVLTPSDTGIVMLPFTGVSLVVAMLGVQAADTFGQVCALAADRVDDAARSYEAHEQQAHQAAQQLMQQIGLSLPPYQSPLSSSPTLGAAGAAADADHGAPEPNLIVELVETPGTLSDGVTDLYENATSRIDGWPGGGSVSERADASSWLVAPNATKSEIENMRWGAGPILGGVDWLIEQLIGMSLLEDVIMKPFAGDWTGIEEVQQAWTHVGEAMRAISDNSAGLAETAAFWEGDAGTAYQGGMTAIGLGAYGLGSVADTVAGLVGQLVLASKTAAATIGFAINQLSQTLLRMAVEATVPIAGWIVAAAEGALAATKIFGVIRLIYSIINIIYDVIESVVSARAQLVENVLRLEDLAQVLLQTTRKYA</sequence>
<reference evidence="1 2" key="1">
    <citation type="submission" date="2019-06" db="EMBL/GenBank/DDBJ databases">
        <title>Complete genome of Microbacterium foliorum M2.</title>
        <authorList>
            <person name="Cao G."/>
        </authorList>
    </citation>
    <scope>NUCLEOTIDE SEQUENCE [LARGE SCALE GENOMIC DNA]</scope>
    <source>
        <strain evidence="1 2">M2</strain>
    </source>
</reference>
<evidence type="ECO:0008006" key="3">
    <source>
        <dbReference type="Google" id="ProtNLM"/>
    </source>
</evidence>